<gene>
    <name evidence="1" type="ORF">FBU59_002253</name>
</gene>
<evidence type="ECO:0000313" key="2">
    <source>
        <dbReference type="Proteomes" id="UP001150603"/>
    </source>
</evidence>
<name>A0ACC1JBJ0_9FUNG</name>
<proteinExistence type="predicted"/>
<protein>
    <submittedName>
        <fullName evidence="1">Uncharacterized protein</fullName>
    </submittedName>
</protein>
<comment type="caution">
    <text evidence="1">The sequence shown here is derived from an EMBL/GenBank/DDBJ whole genome shotgun (WGS) entry which is preliminary data.</text>
</comment>
<dbReference type="Proteomes" id="UP001150603">
    <property type="component" value="Unassembled WGS sequence"/>
</dbReference>
<organism evidence="1 2">
    <name type="scientific">Linderina macrospora</name>
    <dbReference type="NCBI Taxonomy" id="4868"/>
    <lineage>
        <taxon>Eukaryota</taxon>
        <taxon>Fungi</taxon>
        <taxon>Fungi incertae sedis</taxon>
        <taxon>Zoopagomycota</taxon>
        <taxon>Kickxellomycotina</taxon>
        <taxon>Kickxellomycetes</taxon>
        <taxon>Kickxellales</taxon>
        <taxon>Kickxellaceae</taxon>
        <taxon>Linderina</taxon>
    </lineage>
</organism>
<evidence type="ECO:0000313" key="1">
    <source>
        <dbReference type="EMBL" id="KAJ1945626.1"/>
    </source>
</evidence>
<keyword evidence="2" id="KW-1185">Reference proteome</keyword>
<accession>A0ACC1JBJ0</accession>
<sequence length="116" mass="12494">MDFNKLKDAASSAYKQYSQDKSKDSSGHGQNYNHSNSDYPPQGPYGNQGGYNQSSHGGPVGPNSYPSHDPYGQPQHGGYGQPQHGGYGQPQHGGYGQSQHDPYGQPQQSGYGQPQH</sequence>
<reference evidence="1" key="1">
    <citation type="submission" date="2022-07" db="EMBL/GenBank/DDBJ databases">
        <title>Phylogenomic reconstructions and comparative analyses of Kickxellomycotina fungi.</title>
        <authorList>
            <person name="Reynolds N.K."/>
            <person name="Stajich J.E."/>
            <person name="Barry K."/>
            <person name="Grigoriev I.V."/>
            <person name="Crous P."/>
            <person name="Smith M.E."/>
        </authorList>
    </citation>
    <scope>NUCLEOTIDE SEQUENCE</scope>
    <source>
        <strain evidence="1">NRRL 5244</strain>
    </source>
</reference>
<feature type="non-terminal residue" evidence="1">
    <location>
        <position position="116"/>
    </location>
</feature>
<dbReference type="EMBL" id="JANBPW010001202">
    <property type="protein sequence ID" value="KAJ1945626.1"/>
    <property type="molecule type" value="Genomic_DNA"/>
</dbReference>